<dbReference type="SUPFAM" id="SSF48403">
    <property type="entry name" value="Ankyrin repeat"/>
    <property type="match status" value="1"/>
</dbReference>
<evidence type="ECO:0000313" key="4">
    <source>
        <dbReference type="EMBL" id="MBC2666027.1"/>
    </source>
</evidence>
<dbReference type="InterPro" id="IPR036770">
    <property type="entry name" value="Ankyrin_rpt-contain_sf"/>
</dbReference>
<dbReference type="Pfam" id="PF00023">
    <property type="entry name" value="Ank"/>
    <property type="match status" value="1"/>
</dbReference>
<evidence type="ECO:0000256" key="1">
    <source>
        <dbReference type="ARBA" id="ARBA00022737"/>
    </source>
</evidence>
<comment type="caution">
    <text evidence="4">The sequence shown here is derived from an EMBL/GenBank/DDBJ whole genome shotgun (WGS) entry which is preliminary data.</text>
</comment>
<evidence type="ECO:0000256" key="2">
    <source>
        <dbReference type="ARBA" id="ARBA00023043"/>
    </source>
</evidence>
<keyword evidence="2 3" id="KW-0040">ANK repeat</keyword>
<dbReference type="Pfam" id="PF12796">
    <property type="entry name" value="Ank_2"/>
    <property type="match status" value="1"/>
</dbReference>
<dbReference type="InterPro" id="IPR002110">
    <property type="entry name" value="Ankyrin_rpt"/>
</dbReference>
<gene>
    <name evidence="4" type="ORF">H7F51_10860</name>
</gene>
<organism evidence="4 5">
    <name type="scientific">Novosphingobium flavum</name>
    <dbReference type="NCBI Taxonomy" id="1778672"/>
    <lineage>
        <taxon>Bacteria</taxon>
        <taxon>Pseudomonadati</taxon>
        <taxon>Pseudomonadota</taxon>
        <taxon>Alphaproteobacteria</taxon>
        <taxon>Sphingomonadales</taxon>
        <taxon>Sphingomonadaceae</taxon>
        <taxon>Novosphingobium</taxon>
    </lineage>
</organism>
<dbReference type="SMART" id="SM00248">
    <property type="entry name" value="ANK"/>
    <property type="match status" value="3"/>
</dbReference>
<dbReference type="EMBL" id="JACLAW010000007">
    <property type="protein sequence ID" value="MBC2666027.1"/>
    <property type="molecule type" value="Genomic_DNA"/>
</dbReference>
<evidence type="ECO:0000313" key="5">
    <source>
        <dbReference type="Proteomes" id="UP000566813"/>
    </source>
</evidence>
<dbReference type="Proteomes" id="UP000566813">
    <property type="component" value="Unassembled WGS sequence"/>
</dbReference>
<name>A0A7X1KLX1_9SPHN</name>
<dbReference type="Gene3D" id="1.25.40.20">
    <property type="entry name" value="Ankyrin repeat-containing domain"/>
    <property type="match status" value="1"/>
</dbReference>
<dbReference type="PROSITE" id="PS50297">
    <property type="entry name" value="ANK_REP_REGION"/>
    <property type="match status" value="2"/>
</dbReference>
<feature type="repeat" description="ANK" evidence="3">
    <location>
        <begin position="75"/>
        <end position="107"/>
    </location>
</feature>
<proteinExistence type="predicted"/>
<dbReference type="PANTHER" id="PTHR24171">
    <property type="entry name" value="ANKYRIN REPEAT DOMAIN-CONTAINING PROTEIN 39-RELATED"/>
    <property type="match status" value="1"/>
</dbReference>
<protein>
    <submittedName>
        <fullName evidence="4">Ankyrin repeat domain-containing protein</fullName>
    </submittedName>
</protein>
<keyword evidence="1" id="KW-0677">Repeat</keyword>
<reference evidence="4 5" key="1">
    <citation type="submission" date="2020-08" db="EMBL/GenBank/DDBJ databases">
        <title>The genome sequence of type strain Novosphingobium flavum NBRC 111647.</title>
        <authorList>
            <person name="Liu Y."/>
        </authorList>
    </citation>
    <scope>NUCLEOTIDE SEQUENCE [LARGE SCALE GENOMIC DNA]</scope>
    <source>
        <strain evidence="4 5">NBRC 111647</strain>
    </source>
</reference>
<evidence type="ECO:0000256" key="3">
    <source>
        <dbReference type="PROSITE-ProRule" id="PRU00023"/>
    </source>
</evidence>
<dbReference type="PROSITE" id="PS50088">
    <property type="entry name" value="ANK_REPEAT"/>
    <property type="match status" value="2"/>
</dbReference>
<dbReference type="RefSeq" id="WP_185664330.1">
    <property type="nucleotide sequence ID" value="NZ_JACLAW010000007.1"/>
</dbReference>
<feature type="repeat" description="ANK" evidence="3">
    <location>
        <begin position="141"/>
        <end position="173"/>
    </location>
</feature>
<keyword evidence="5" id="KW-1185">Reference proteome</keyword>
<accession>A0A7X1KLX1</accession>
<sequence>MRKVKLSAGIAAALVVAGIGLAVGIGGAAPALAQGMGGPGRQFLEAIRKREGADVDKALGPTGTPTIINTQDVTTGDTALHIVTARRDLEWLRFLLLRGADPNKANVKGVRPIGVAVSLGWVEGVQQLIERGARVDDPGETGETPLMTAVHQRDIELVRILIKAGASATRADNSGRSAKDYATLMGSESAIAQELNTAAKAAAARKATTYGPSF</sequence>
<dbReference type="AlphaFoldDB" id="A0A7X1KLX1"/>